<feature type="domain" description="Polysaccharide chain length determinant N-terminal" evidence="18">
    <location>
        <begin position="24"/>
        <end position="128"/>
    </location>
</feature>
<evidence type="ECO:0000256" key="9">
    <source>
        <dbReference type="ARBA" id="ARBA00022692"/>
    </source>
</evidence>
<feature type="domain" description="AAA" evidence="19">
    <location>
        <begin position="527"/>
        <end position="679"/>
    </location>
</feature>
<dbReference type="CDD" id="cd05387">
    <property type="entry name" value="BY-kinase"/>
    <property type="match status" value="1"/>
</dbReference>
<keyword evidence="13" id="KW-1133">Transmembrane helix</keyword>
<evidence type="ECO:0000256" key="8">
    <source>
        <dbReference type="ARBA" id="ARBA00022679"/>
    </source>
</evidence>
<evidence type="ECO:0000259" key="18">
    <source>
        <dbReference type="Pfam" id="PF02706"/>
    </source>
</evidence>
<evidence type="ECO:0000256" key="3">
    <source>
        <dbReference type="ARBA" id="ARBA00007316"/>
    </source>
</evidence>
<dbReference type="NCBIfam" id="TIGR01007">
    <property type="entry name" value="eps_fam"/>
    <property type="match status" value="1"/>
</dbReference>
<evidence type="ECO:0000256" key="12">
    <source>
        <dbReference type="ARBA" id="ARBA00022840"/>
    </source>
</evidence>
<organism evidence="20 21">
    <name type="scientific">Nostoc spongiaeforme FACHB-130</name>
    <dbReference type="NCBI Taxonomy" id="1357510"/>
    <lineage>
        <taxon>Bacteria</taxon>
        <taxon>Bacillati</taxon>
        <taxon>Cyanobacteriota</taxon>
        <taxon>Cyanophyceae</taxon>
        <taxon>Nostocales</taxon>
        <taxon>Nostocaceae</taxon>
        <taxon>Nostoc</taxon>
    </lineage>
</organism>
<dbReference type="EC" id="2.7.10.2" evidence="5"/>
<evidence type="ECO:0000313" key="21">
    <source>
        <dbReference type="Proteomes" id="UP000603457"/>
    </source>
</evidence>
<dbReference type="Pfam" id="PF02706">
    <property type="entry name" value="Wzz"/>
    <property type="match status" value="1"/>
</dbReference>
<keyword evidence="10" id="KW-0547">Nucleotide-binding</keyword>
<gene>
    <name evidence="20" type="ORF">H6G74_29365</name>
</gene>
<dbReference type="InterPro" id="IPR027417">
    <property type="entry name" value="P-loop_NTPase"/>
</dbReference>
<dbReference type="RefSeq" id="WP_190971068.1">
    <property type="nucleotide sequence ID" value="NZ_JACJTB010000072.1"/>
</dbReference>
<protein>
    <recommendedName>
        <fullName evidence="5">non-specific protein-tyrosine kinase</fullName>
        <ecNumber evidence="5">2.7.10.2</ecNumber>
    </recommendedName>
</protein>
<dbReference type="PANTHER" id="PTHR32309">
    <property type="entry name" value="TYROSINE-PROTEIN KINASE"/>
    <property type="match status" value="1"/>
</dbReference>
<comment type="subcellular location">
    <subcellularLocation>
        <location evidence="1">Cell inner membrane</location>
        <topology evidence="1">Multi-pass membrane protein</topology>
    </subcellularLocation>
</comment>
<comment type="similarity">
    <text evidence="3">Belongs to the CpsD/CapB family.</text>
</comment>
<keyword evidence="11" id="KW-0418">Kinase</keyword>
<accession>A0ABR8G5I1</accession>
<evidence type="ECO:0000256" key="14">
    <source>
        <dbReference type="ARBA" id="ARBA00023136"/>
    </source>
</evidence>
<keyword evidence="8 20" id="KW-0808">Transferase</keyword>
<comment type="similarity">
    <text evidence="2">Belongs to the CpsC/CapA family.</text>
</comment>
<dbReference type="InterPro" id="IPR005702">
    <property type="entry name" value="Wzc-like_C"/>
</dbReference>
<dbReference type="InterPro" id="IPR025669">
    <property type="entry name" value="AAA_dom"/>
</dbReference>
<comment type="similarity">
    <text evidence="4">Belongs to the etk/wzc family.</text>
</comment>
<evidence type="ECO:0000256" key="5">
    <source>
        <dbReference type="ARBA" id="ARBA00011903"/>
    </source>
</evidence>
<evidence type="ECO:0000256" key="7">
    <source>
        <dbReference type="ARBA" id="ARBA00022519"/>
    </source>
</evidence>
<evidence type="ECO:0000256" key="6">
    <source>
        <dbReference type="ARBA" id="ARBA00022475"/>
    </source>
</evidence>
<reference evidence="20 21" key="1">
    <citation type="journal article" date="2020" name="ISME J.">
        <title>Comparative genomics reveals insights into cyanobacterial evolution and habitat adaptation.</title>
        <authorList>
            <person name="Chen M.Y."/>
            <person name="Teng W.K."/>
            <person name="Zhao L."/>
            <person name="Hu C.X."/>
            <person name="Zhou Y.K."/>
            <person name="Han B.P."/>
            <person name="Song L.R."/>
            <person name="Shu W.S."/>
        </authorList>
    </citation>
    <scope>NUCLEOTIDE SEQUENCE [LARGE SCALE GENOMIC DNA]</scope>
    <source>
        <strain evidence="20 21">FACHB-130</strain>
    </source>
</reference>
<keyword evidence="12" id="KW-0067">ATP-binding</keyword>
<comment type="caution">
    <text evidence="20">The sequence shown here is derived from an EMBL/GenBank/DDBJ whole genome shotgun (WGS) entry which is preliminary data.</text>
</comment>
<evidence type="ECO:0000256" key="11">
    <source>
        <dbReference type="ARBA" id="ARBA00022777"/>
    </source>
</evidence>
<evidence type="ECO:0000256" key="17">
    <source>
        <dbReference type="SAM" id="MobiDB-lite"/>
    </source>
</evidence>
<dbReference type="InterPro" id="IPR003856">
    <property type="entry name" value="LPS_length_determ_N"/>
</dbReference>
<dbReference type="Gene3D" id="3.40.50.300">
    <property type="entry name" value="P-loop containing nucleotide triphosphate hydrolases"/>
    <property type="match status" value="1"/>
</dbReference>
<dbReference type="PANTHER" id="PTHR32309:SF13">
    <property type="entry name" value="FERRIC ENTEROBACTIN TRANSPORT PROTEIN FEPE"/>
    <property type="match status" value="1"/>
</dbReference>
<proteinExistence type="inferred from homology"/>
<feature type="region of interest" description="Disordered" evidence="17">
    <location>
        <begin position="92"/>
        <end position="112"/>
    </location>
</feature>
<evidence type="ECO:0000256" key="4">
    <source>
        <dbReference type="ARBA" id="ARBA00008883"/>
    </source>
</evidence>
<evidence type="ECO:0000259" key="19">
    <source>
        <dbReference type="Pfam" id="PF13614"/>
    </source>
</evidence>
<dbReference type="SUPFAM" id="SSF52540">
    <property type="entry name" value="P-loop containing nucleoside triphosphate hydrolases"/>
    <property type="match status" value="1"/>
</dbReference>
<dbReference type="Pfam" id="PF13614">
    <property type="entry name" value="AAA_31"/>
    <property type="match status" value="1"/>
</dbReference>
<evidence type="ECO:0000256" key="2">
    <source>
        <dbReference type="ARBA" id="ARBA00006683"/>
    </source>
</evidence>
<dbReference type="GO" id="GO:0004715">
    <property type="term" value="F:non-membrane spanning protein tyrosine kinase activity"/>
    <property type="evidence" value="ECO:0007669"/>
    <property type="project" value="UniProtKB-EC"/>
</dbReference>
<evidence type="ECO:0000256" key="13">
    <source>
        <dbReference type="ARBA" id="ARBA00022989"/>
    </source>
</evidence>
<evidence type="ECO:0000256" key="16">
    <source>
        <dbReference type="ARBA" id="ARBA00051245"/>
    </source>
</evidence>
<comment type="catalytic activity">
    <reaction evidence="16">
        <text>L-tyrosyl-[protein] + ATP = O-phospho-L-tyrosyl-[protein] + ADP + H(+)</text>
        <dbReference type="Rhea" id="RHEA:10596"/>
        <dbReference type="Rhea" id="RHEA-COMP:10136"/>
        <dbReference type="Rhea" id="RHEA-COMP:20101"/>
        <dbReference type="ChEBI" id="CHEBI:15378"/>
        <dbReference type="ChEBI" id="CHEBI:30616"/>
        <dbReference type="ChEBI" id="CHEBI:46858"/>
        <dbReference type="ChEBI" id="CHEBI:61978"/>
        <dbReference type="ChEBI" id="CHEBI:456216"/>
        <dbReference type="EC" id="2.7.10.2"/>
    </reaction>
</comment>
<dbReference type="InterPro" id="IPR050445">
    <property type="entry name" value="Bact_polysacc_biosynth/exp"/>
</dbReference>
<sequence>MLKSEKHPYLSQAKSAQFNNNDDDELHIGQIFAILRRRLLLISGITALVATAAVLKAETDPPVYLGSFDILTRQVTGETKVIASVPQTISDEDATPSVSVSSGKGGSNGNTTIQVLRSPRVLDPIVEKLKPKYPYINYNLLVSGLIIGSESPDILTVQYTHPDKQLVSDVSKLLADAYLAYSLQERQLDVDQAIEFVDKQRQPIEARVKYWQNQLRNLQVENNLIDPAQRAQELASQLAGLRQQRIENRLQLEQLVARYQDLQRELARNPGEKAGNSLLSENGRYQKILDQIQAIDIEIAQKAAVYTPDNPAMLTLTDRRAYLLPLLAGEEMRLQKELQSQIRSVSARDKFLYDKITTLNNDVRYLATLTRTYTNIQQQLEIANSSLTQFTTKQQALEIEKAQKQQPWRLLDPKLATVNKPSAISNNAKLNLAIGGLLGLVLGIGAALIVDKLSNIFYTVQELKNSTKLPLLGIVPLRKELEAAPQSTLSRGLQQTNRASFFEIFRSLYTNIMLLGSDDPIRSLVISSAGQGDGKSTVAVHLAQAAAAMGQRVLLVDSNLRCPTLHQRLNILNVQGLTDVIAQDLDWENVIERSPIEDNLFVMTAGPTPPDSVRLLASKKMQDLMNELQSNFDLVIYDTPPLLGFADAYLLASNTNGIVMVAGLGHLKRTALKQVLEEIQISGTPLLGMIANKSKDSTPVSHDYYQQYYKKSTSAEIVEVETPNSDEQANSVFRGIKRR</sequence>
<dbReference type="Proteomes" id="UP000603457">
    <property type="component" value="Unassembled WGS sequence"/>
</dbReference>
<evidence type="ECO:0000256" key="15">
    <source>
        <dbReference type="ARBA" id="ARBA00023137"/>
    </source>
</evidence>
<keyword evidence="7" id="KW-0997">Cell inner membrane</keyword>
<evidence type="ECO:0000256" key="10">
    <source>
        <dbReference type="ARBA" id="ARBA00022741"/>
    </source>
</evidence>
<keyword evidence="21" id="KW-1185">Reference proteome</keyword>
<keyword evidence="6" id="KW-1003">Cell membrane</keyword>
<evidence type="ECO:0000313" key="20">
    <source>
        <dbReference type="EMBL" id="MBD2598404.1"/>
    </source>
</evidence>
<keyword evidence="9" id="KW-0812">Transmembrane</keyword>
<keyword evidence="14" id="KW-0472">Membrane</keyword>
<name>A0ABR8G5I1_9NOSO</name>
<keyword evidence="15" id="KW-0829">Tyrosine-protein kinase</keyword>
<evidence type="ECO:0000256" key="1">
    <source>
        <dbReference type="ARBA" id="ARBA00004429"/>
    </source>
</evidence>
<dbReference type="EMBL" id="JACJTB010000072">
    <property type="protein sequence ID" value="MBD2598404.1"/>
    <property type="molecule type" value="Genomic_DNA"/>
</dbReference>